<evidence type="ECO:0000256" key="8">
    <source>
        <dbReference type="SAM" id="MobiDB-lite"/>
    </source>
</evidence>
<comment type="catalytic activity">
    <reaction evidence="5">
        <text>O-phospho-L-seryl-[protein] + H2O = L-seryl-[protein] + phosphate</text>
        <dbReference type="Rhea" id="RHEA:20629"/>
        <dbReference type="Rhea" id="RHEA-COMP:9863"/>
        <dbReference type="Rhea" id="RHEA-COMP:11604"/>
        <dbReference type="ChEBI" id="CHEBI:15377"/>
        <dbReference type="ChEBI" id="CHEBI:29999"/>
        <dbReference type="ChEBI" id="CHEBI:43474"/>
        <dbReference type="ChEBI" id="CHEBI:83421"/>
        <dbReference type="EC" id="3.1.3.16"/>
    </reaction>
</comment>
<dbReference type="InterPro" id="IPR016130">
    <property type="entry name" value="Tyr_Pase_AS"/>
</dbReference>
<evidence type="ECO:0000256" key="3">
    <source>
        <dbReference type="ARBA" id="ARBA00022801"/>
    </source>
</evidence>
<dbReference type="PROSITE" id="PS50054">
    <property type="entry name" value="TYR_PHOSPHATASE_DUAL"/>
    <property type="match status" value="1"/>
</dbReference>
<dbReference type="SUPFAM" id="SSF52799">
    <property type="entry name" value="(Phosphotyrosine protein) phosphatases II"/>
    <property type="match status" value="1"/>
</dbReference>
<gene>
    <name evidence="11" type="ORF">CYMTET_12241</name>
</gene>
<dbReference type="InterPro" id="IPR003595">
    <property type="entry name" value="Tyr_Pase_cat"/>
</dbReference>
<dbReference type="GO" id="GO:0043409">
    <property type="term" value="P:negative regulation of MAPK cascade"/>
    <property type="evidence" value="ECO:0007669"/>
    <property type="project" value="TreeGrafter"/>
</dbReference>
<accession>A0AAE0GM28</accession>
<evidence type="ECO:0000256" key="1">
    <source>
        <dbReference type="ARBA" id="ARBA00008601"/>
    </source>
</evidence>
<name>A0AAE0GM28_9CHLO</name>
<evidence type="ECO:0000256" key="4">
    <source>
        <dbReference type="ARBA" id="ARBA00022912"/>
    </source>
</evidence>
<dbReference type="PROSITE" id="PS50056">
    <property type="entry name" value="TYR_PHOSPHATASE_2"/>
    <property type="match status" value="1"/>
</dbReference>
<dbReference type="AlphaFoldDB" id="A0AAE0GM28"/>
<comment type="similarity">
    <text evidence="1">Belongs to the protein-tyrosine phosphatase family. Non-receptor class dual specificity subfamily.</text>
</comment>
<dbReference type="GO" id="GO:0004722">
    <property type="term" value="F:protein serine/threonine phosphatase activity"/>
    <property type="evidence" value="ECO:0007669"/>
    <property type="project" value="UniProtKB-EC"/>
</dbReference>
<evidence type="ECO:0000256" key="6">
    <source>
        <dbReference type="ARBA" id="ARBA00048336"/>
    </source>
</evidence>
<dbReference type="Proteomes" id="UP001190700">
    <property type="component" value="Unassembled WGS sequence"/>
</dbReference>
<organism evidence="11 12">
    <name type="scientific">Cymbomonas tetramitiformis</name>
    <dbReference type="NCBI Taxonomy" id="36881"/>
    <lineage>
        <taxon>Eukaryota</taxon>
        <taxon>Viridiplantae</taxon>
        <taxon>Chlorophyta</taxon>
        <taxon>Pyramimonadophyceae</taxon>
        <taxon>Pyramimonadales</taxon>
        <taxon>Pyramimonadaceae</taxon>
        <taxon>Cymbomonas</taxon>
    </lineage>
</organism>
<evidence type="ECO:0000259" key="10">
    <source>
        <dbReference type="PROSITE" id="PS50056"/>
    </source>
</evidence>
<evidence type="ECO:0000259" key="9">
    <source>
        <dbReference type="PROSITE" id="PS50054"/>
    </source>
</evidence>
<dbReference type="Gene3D" id="3.90.190.10">
    <property type="entry name" value="Protein tyrosine phosphatase superfamily"/>
    <property type="match status" value="1"/>
</dbReference>
<dbReference type="CDD" id="cd14498">
    <property type="entry name" value="DSP"/>
    <property type="match status" value="1"/>
</dbReference>
<evidence type="ECO:0000256" key="2">
    <source>
        <dbReference type="ARBA" id="ARBA00013081"/>
    </source>
</evidence>
<evidence type="ECO:0000256" key="5">
    <source>
        <dbReference type="ARBA" id="ARBA00047761"/>
    </source>
</evidence>
<dbReference type="Pfam" id="PF00782">
    <property type="entry name" value="DSPc"/>
    <property type="match status" value="1"/>
</dbReference>
<proteinExistence type="inferred from homology"/>
<dbReference type="InterPro" id="IPR000340">
    <property type="entry name" value="Dual-sp_phosphatase_cat-dom"/>
</dbReference>
<keyword evidence="3" id="KW-0378">Hydrolase</keyword>
<feature type="domain" description="Tyrosine-protein phosphatase" evidence="9">
    <location>
        <begin position="44"/>
        <end position="192"/>
    </location>
</feature>
<evidence type="ECO:0000313" key="12">
    <source>
        <dbReference type="Proteomes" id="UP001190700"/>
    </source>
</evidence>
<dbReference type="InterPro" id="IPR029021">
    <property type="entry name" value="Prot-tyrosine_phosphatase-like"/>
</dbReference>
<dbReference type="GO" id="GO:0008138">
    <property type="term" value="F:protein tyrosine/serine/threonine phosphatase activity"/>
    <property type="evidence" value="ECO:0007669"/>
    <property type="project" value="InterPro"/>
</dbReference>
<sequence length="225" mass="25036">MAFACGITILLLKLRNRRRDKDLEPWYLAVRAVADAPSVSRRDLPCEILPHLLYGDKGSALDTFLLQALGVTHILNVAGPAGNQTLLADYPHFGIKYLQLDGQDEEDYNMVSLHHNEASEFIREAREVEGKCLVHCVAGINRSGVLVAAELMIYKRLPVIEAVKRCKAARGTFLLNEGFQRQLVQLAHQEGLLGPKPSKSQTDLPPRRRRGANKAAKNAFMSRIS</sequence>
<keyword evidence="12" id="KW-1185">Reference proteome</keyword>
<reference evidence="11 12" key="1">
    <citation type="journal article" date="2015" name="Genome Biol. Evol.">
        <title>Comparative Genomics of a Bacterivorous Green Alga Reveals Evolutionary Causalities and Consequences of Phago-Mixotrophic Mode of Nutrition.</title>
        <authorList>
            <person name="Burns J.A."/>
            <person name="Paasch A."/>
            <person name="Narechania A."/>
            <person name="Kim E."/>
        </authorList>
    </citation>
    <scope>NUCLEOTIDE SEQUENCE [LARGE SCALE GENOMIC DNA]</scope>
    <source>
        <strain evidence="11 12">PLY_AMNH</strain>
    </source>
</reference>
<keyword evidence="4" id="KW-0904">Protein phosphatase</keyword>
<evidence type="ECO:0000256" key="7">
    <source>
        <dbReference type="PIRSR" id="PIRSR620405-1"/>
    </source>
</evidence>
<comment type="catalytic activity">
    <reaction evidence="6">
        <text>O-phospho-L-threonyl-[protein] + H2O = L-threonyl-[protein] + phosphate</text>
        <dbReference type="Rhea" id="RHEA:47004"/>
        <dbReference type="Rhea" id="RHEA-COMP:11060"/>
        <dbReference type="Rhea" id="RHEA-COMP:11605"/>
        <dbReference type="ChEBI" id="CHEBI:15377"/>
        <dbReference type="ChEBI" id="CHEBI:30013"/>
        <dbReference type="ChEBI" id="CHEBI:43474"/>
        <dbReference type="ChEBI" id="CHEBI:61977"/>
        <dbReference type="EC" id="3.1.3.16"/>
    </reaction>
</comment>
<dbReference type="SMART" id="SM00195">
    <property type="entry name" value="DSPc"/>
    <property type="match status" value="1"/>
</dbReference>
<feature type="domain" description="Tyrosine specific protein phosphatases" evidence="10">
    <location>
        <begin position="119"/>
        <end position="170"/>
    </location>
</feature>
<evidence type="ECO:0000313" key="11">
    <source>
        <dbReference type="EMBL" id="KAK3279891.1"/>
    </source>
</evidence>
<dbReference type="InterPro" id="IPR020405">
    <property type="entry name" value="Atypical_DUSP_subfamA"/>
</dbReference>
<comment type="caution">
    <text evidence="11">The sequence shown here is derived from an EMBL/GenBank/DDBJ whole genome shotgun (WGS) entry which is preliminary data.</text>
</comment>
<feature type="active site" description="Phosphocysteine intermediate" evidence="7">
    <location>
        <position position="136"/>
    </location>
</feature>
<dbReference type="PROSITE" id="PS00383">
    <property type="entry name" value="TYR_PHOSPHATASE_1"/>
    <property type="match status" value="1"/>
</dbReference>
<dbReference type="PANTHER" id="PTHR45682">
    <property type="entry name" value="AGAP008228-PA"/>
    <property type="match status" value="1"/>
</dbReference>
<dbReference type="InterPro" id="IPR020422">
    <property type="entry name" value="TYR_PHOSPHATASE_DUAL_dom"/>
</dbReference>
<dbReference type="PANTHER" id="PTHR45682:SF5">
    <property type="entry name" value="DUAL SPECIFICITY PROTEIN PHOSPHATASE"/>
    <property type="match status" value="1"/>
</dbReference>
<dbReference type="InterPro" id="IPR000387">
    <property type="entry name" value="Tyr_Pase_dom"/>
</dbReference>
<protein>
    <recommendedName>
        <fullName evidence="2">protein-serine/threonine phosphatase</fullName>
        <ecNumber evidence="2">3.1.3.16</ecNumber>
    </recommendedName>
</protein>
<dbReference type="GO" id="GO:0033549">
    <property type="term" value="F:MAP kinase phosphatase activity"/>
    <property type="evidence" value="ECO:0007669"/>
    <property type="project" value="TreeGrafter"/>
</dbReference>
<dbReference type="SMART" id="SM00404">
    <property type="entry name" value="PTPc_motif"/>
    <property type="match status" value="1"/>
</dbReference>
<dbReference type="EMBL" id="LGRX02004622">
    <property type="protein sequence ID" value="KAK3279891.1"/>
    <property type="molecule type" value="Genomic_DNA"/>
</dbReference>
<feature type="region of interest" description="Disordered" evidence="8">
    <location>
        <begin position="190"/>
        <end position="225"/>
    </location>
</feature>
<dbReference type="EC" id="3.1.3.16" evidence="2"/>
<dbReference type="GO" id="GO:0005737">
    <property type="term" value="C:cytoplasm"/>
    <property type="evidence" value="ECO:0007669"/>
    <property type="project" value="TreeGrafter"/>
</dbReference>